<evidence type="ECO:0000256" key="2">
    <source>
        <dbReference type="SAM" id="Phobius"/>
    </source>
</evidence>
<feature type="compositionally biased region" description="Basic residues" evidence="1">
    <location>
        <begin position="887"/>
        <end position="899"/>
    </location>
</feature>
<evidence type="ECO:0000313" key="4">
    <source>
        <dbReference type="Proteomes" id="UP000624709"/>
    </source>
</evidence>
<dbReference type="PRINTS" id="PR01217">
    <property type="entry name" value="PRICHEXTENSN"/>
</dbReference>
<accession>A0ABQ4B9C6</accession>
<feature type="transmembrane region" description="Helical" evidence="2">
    <location>
        <begin position="177"/>
        <end position="201"/>
    </location>
</feature>
<dbReference type="Proteomes" id="UP000624709">
    <property type="component" value="Unassembled WGS sequence"/>
</dbReference>
<evidence type="ECO:0000313" key="3">
    <source>
        <dbReference type="EMBL" id="GIE66865.1"/>
    </source>
</evidence>
<feature type="region of interest" description="Disordered" evidence="1">
    <location>
        <begin position="528"/>
        <end position="990"/>
    </location>
</feature>
<feature type="compositionally biased region" description="Low complexity" evidence="1">
    <location>
        <begin position="617"/>
        <end position="635"/>
    </location>
</feature>
<dbReference type="CDD" id="cd06462">
    <property type="entry name" value="Peptidase_S24_S26"/>
    <property type="match status" value="1"/>
</dbReference>
<name>A0ABQ4B9C6_9ACTN</name>
<organism evidence="3 4">
    <name type="scientific">Actinoplanes palleronii</name>
    <dbReference type="NCBI Taxonomy" id="113570"/>
    <lineage>
        <taxon>Bacteria</taxon>
        <taxon>Bacillati</taxon>
        <taxon>Actinomycetota</taxon>
        <taxon>Actinomycetes</taxon>
        <taxon>Micromonosporales</taxon>
        <taxon>Micromonosporaceae</taxon>
        <taxon>Actinoplanes</taxon>
    </lineage>
</organism>
<feature type="compositionally biased region" description="Pro residues" evidence="1">
    <location>
        <begin position="636"/>
        <end position="647"/>
    </location>
</feature>
<dbReference type="SUPFAM" id="SSF51306">
    <property type="entry name" value="LexA/Signal peptidase"/>
    <property type="match status" value="1"/>
</dbReference>
<keyword evidence="2" id="KW-1133">Transmembrane helix</keyword>
<keyword evidence="2" id="KW-0472">Membrane</keyword>
<feature type="compositionally biased region" description="Low complexity" evidence="1">
    <location>
        <begin position="649"/>
        <end position="661"/>
    </location>
</feature>
<feature type="transmembrane region" description="Helical" evidence="2">
    <location>
        <begin position="112"/>
        <end position="130"/>
    </location>
</feature>
<keyword evidence="4" id="KW-1185">Reference proteome</keyword>
<evidence type="ECO:0000256" key="1">
    <source>
        <dbReference type="SAM" id="MobiDB-lite"/>
    </source>
</evidence>
<dbReference type="InterPro" id="IPR035185">
    <property type="entry name" value="DUF5305"/>
</dbReference>
<feature type="compositionally biased region" description="Basic and acidic residues" evidence="1">
    <location>
        <begin position="918"/>
        <end position="930"/>
    </location>
</feature>
<feature type="transmembrane region" description="Helical" evidence="2">
    <location>
        <begin position="394"/>
        <end position="414"/>
    </location>
</feature>
<feature type="transmembrane region" description="Helical" evidence="2">
    <location>
        <begin position="151"/>
        <end position="171"/>
    </location>
</feature>
<feature type="compositionally biased region" description="Pro residues" evidence="1">
    <location>
        <begin position="535"/>
        <end position="566"/>
    </location>
</feature>
<dbReference type="RefSeq" id="WP_203825463.1">
    <property type="nucleotide sequence ID" value="NZ_BAAATY010000010.1"/>
</dbReference>
<sequence length="990" mass="103561">MAAIITMAAIGVWAISTHRVSYVVTHGISMQPLYHANDLIIVVKSKSYKVGDIAAYDGAHGQLQVLHRIIGGDADSGFDFKGDNNTSVDSAHPTADELIGRAFLHIPKGGTWLQPLLSPTGLGMMGFLFFSGAATAKNRRAIARGRRKKKVKAMAGSGGSWAAATAVIKVVSRLNPALRLLAVVTALCAAAGLVLGVLGWIKPATQATPSSALGGESMTFSYSAKVDSSAAYDGTVAYSPDPIYRKLADFVDLRLQYQGEPGSITVTARLSSPAGWHSTMQLSQDRKFTAERYTGTVLLDLDGINERVQAAGKAIGTDLGQITIAVTAHVEHGDGSSFDPQLALALNPMQLALAGGADSLVVNQSGTTSGGGIYPRQISVLGRDLLTAAVARKYAVWLLLIALAGAIGVGMAALRGVPLQTRAQIQRRYGHLLVPVEPINNKQDEPVVAVATFPALVKLAEKYGQMILTWTRPDGADDFVVRDDGVLYRYRITALRPTAAKPPLSGLPHPARRAQKSAALGIASVISTTSQTTPAQPPPTPTADPLPPKPPAEQLPEDGPTPPAEKPTPEQTQELNVALLNKAPTPERPAEPNLSEPTAQPSPEQPTTKPDPTSGKQAEPTTPEAKATTEQAKPTAPDPKPTAPKPEPTAKQTEAAAKQTEPAARQAEAVAKQTEPAVPVTKRAEAAKPAADQAENAAQTVDAAITKAASAPSAEEPPASLKPAAQTKEPTTTPEPAAETNEPAATPAPTATEPAAEEEEAATSGVDPVPAAEQEATPEPATEETLRTAPAEEPSAQADTAKPLPEPAAPTAPEPEAAQELDKTAETPPPPARKTAPRAPRAPRKAAPKSPPPATGDKTPATQDIPAMAVPEKDAAANDAPGPKPPTPRKRAARRKPRKTAAAETDPQTETAKADTTTADKTKAEAERQAATDLATRNQAVDAAITRKAERDQAAADRARRERVARRTAPRDPVFDFLPRAANQPPDETD</sequence>
<evidence type="ECO:0008006" key="5">
    <source>
        <dbReference type="Google" id="ProtNLM"/>
    </source>
</evidence>
<feature type="compositionally biased region" description="Pro residues" evidence="1">
    <location>
        <begin position="804"/>
        <end position="813"/>
    </location>
</feature>
<feature type="compositionally biased region" description="Low complexity" evidence="1">
    <location>
        <begin position="687"/>
        <end position="754"/>
    </location>
</feature>
<dbReference type="EMBL" id="BOMS01000042">
    <property type="protein sequence ID" value="GIE66865.1"/>
    <property type="molecule type" value="Genomic_DNA"/>
</dbReference>
<feature type="compositionally biased region" description="Polar residues" evidence="1">
    <location>
        <begin position="595"/>
        <end position="616"/>
    </location>
</feature>
<protein>
    <recommendedName>
        <fullName evidence="5">Signal peptidase I</fullName>
    </recommendedName>
</protein>
<proteinExistence type="predicted"/>
<gene>
    <name evidence="3" type="ORF">Apa02nite_029730</name>
</gene>
<keyword evidence="2" id="KW-0812">Transmembrane</keyword>
<feature type="compositionally biased region" description="Low complexity" evidence="1">
    <location>
        <begin position="768"/>
        <end position="780"/>
    </location>
</feature>
<dbReference type="InterPro" id="IPR036286">
    <property type="entry name" value="LexA/Signal_pep-like_sf"/>
</dbReference>
<dbReference type="Pfam" id="PF17231">
    <property type="entry name" value="DUF5305"/>
    <property type="match status" value="1"/>
</dbReference>
<comment type="caution">
    <text evidence="3">The sequence shown here is derived from an EMBL/GenBank/DDBJ whole genome shotgun (WGS) entry which is preliminary data.</text>
</comment>
<reference evidence="3 4" key="1">
    <citation type="submission" date="2021-01" db="EMBL/GenBank/DDBJ databases">
        <title>Whole genome shotgun sequence of Actinoplanes palleronii NBRC 14916.</title>
        <authorList>
            <person name="Komaki H."/>
            <person name="Tamura T."/>
        </authorList>
    </citation>
    <scope>NUCLEOTIDE SEQUENCE [LARGE SCALE GENOMIC DNA]</scope>
    <source>
        <strain evidence="3 4">NBRC 14916</strain>
    </source>
</reference>
<feature type="compositionally biased region" description="Basic and acidic residues" evidence="1">
    <location>
        <begin position="945"/>
        <end position="962"/>
    </location>
</feature>